<dbReference type="RefSeq" id="WP_165181317.1">
    <property type="nucleotide sequence ID" value="NZ_JAAKZI010000009.1"/>
</dbReference>
<name>A0ABX0D977_9MICC</name>
<feature type="transmembrane region" description="Helical" evidence="1">
    <location>
        <begin position="21"/>
        <end position="45"/>
    </location>
</feature>
<protein>
    <submittedName>
        <fullName evidence="2">Uncharacterized protein</fullName>
    </submittedName>
</protein>
<keyword evidence="1" id="KW-0812">Transmembrane</keyword>
<evidence type="ECO:0000313" key="3">
    <source>
        <dbReference type="Proteomes" id="UP000479226"/>
    </source>
</evidence>
<gene>
    <name evidence="2" type="ORF">G6N77_06980</name>
</gene>
<dbReference type="EMBL" id="JAAKZI010000009">
    <property type="protein sequence ID" value="NGN83206.1"/>
    <property type="molecule type" value="Genomic_DNA"/>
</dbReference>
<proteinExistence type="predicted"/>
<keyword evidence="1" id="KW-0472">Membrane</keyword>
<evidence type="ECO:0000313" key="2">
    <source>
        <dbReference type="EMBL" id="NGN83206.1"/>
    </source>
</evidence>
<comment type="caution">
    <text evidence="2">The sequence shown here is derived from an EMBL/GenBank/DDBJ whole genome shotgun (WGS) entry which is preliminary data.</text>
</comment>
<feature type="transmembrane region" description="Helical" evidence="1">
    <location>
        <begin position="92"/>
        <end position="112"/>
    </location>
</feature>
<dbReference type="Proteomes" id="UP000479226">
    <property type="component" value="Unassembled WGS sequence"/>
</dbReference>
<keyword evidence="1" id="KW-1133">Transmembrane helix</keyword>
<keyword evidence="3" id="KW-1185">Reference proteome</keyword>
<accession>A0ABX0D977</accession>
<organism evidence="2 3">
    <name type="scientific">Arthrobacter silviterrae</name>
    <dbReference type="NCBI Taxonomy" id="2026658"/>
    <lineage>
        <taxon>Bacteria</taxon>
        <taxon>Bacillati</taxon>
        <taxon>Actinomycetota</taxon>
        <taxon>Actinomycetes</taxon>
        <taxon>Micrococcales</taxon>
        <taxon>Micrococcaceae</taxon>
        <taxon>Arthrobacter</taxon>
    </lineage>
</organism>
<evidence type="ECO:0000256" key="1">
    <source>
        <dbReference type="SAM" id="Phobius"/>
    </source>
</evidence>
<sequence length="114" mass="11891">MDRLPAKAPLLEKSATGPMSPWWGVGITLVGWLILAIPAFFLLFATATMFSGCFLECTAPDPAGGTAGVVFLAAMVAGPPLLGTAVVTRRRLWWIALGACVFVAVAVFIVVASL</sequence>
<feature type="transmembrane region" description="Helical" evidence="1">
    <location>
        <begin position="65"/>
        <end position="85"/>
    </location>
</feature>
<reference evidence="2 3" key="1">
    <citation type="submission" date="2020-02" db="EMBL/GenBank/DDBJ databases">
        <title>Genome sequence of the type strain DSM 27180 of Arthrobacter silviterrae.</title>
        <authorList>
            <person name="Gao J."/>
            <person name="Sun J."/>
        </authorList>
    </citation>
    <scope>NUCLEOTIDE SEQUENCE [LARGE SCALE GENOMIC DNA]</scope>
    <source>
        <strain evidence="2 3">DSM 27180</strain>
    </source>
</reference>